<evidence type="ECO:0000256" key="1">
    <source>
        <dbReference type="ARBA" id="ARBA00004123"/>
    </source>
</evidence>
<dbReference type="PANTHER" id="PTHR15608">
    <property type="entry name" value="SPLICING FACTOR U2AF-ASSOCIATED PROTEIN 2"/>
    <property type="match status" value="1"/>
</dbReference>
<feature type="region of interest" description="Disordered" evidence="23">
    <location>
        <begin position="425"/>
        <end position="469"/>
    </location>
</feature>
<dbReference type="SUPFAM" id="SSF54928">
    <property type="entry name" value="RNA-binding domain, RBD"/>
    <property type="match status" value="1"/>
</dbReference>
<dbReference type="InterPro" id="IPR035979">
    <property type="entry name" value="RBD_domain_sf"/>
</dbReference>
<evidence type="ECO:0000259" key="24">
    <source>
        <dbReference type="PROSITE" id="PS50102"/>
    </source>
</evidence>
<dbReference type="InterPro" id="IPR012677">
    <property type="entry name" value="Nucleotide-bd_a/b_plait_sf"/>
</dbReference>
<proteinExistence type="inferred from homology"/>
<evidence type="ECO:0000256" key="19">
    <source>
        <dbReference type="ARBA" id="ARBA00023242"/>
    </source>
</evidence>
<comment type="similarity">
    <text evidence="3">Belongs to the HTATSF1 family.</text>
</comment>
<organism evidence="25 26">
    <name type="scientific">Acrobeloides nanus</name>
    <dbReference type="NCBI Taxonomy" id="290746"/>
    <lineage>
        <taxon>Eukaryota</taxon>
        <taxon>Metazoa</taxon>
        <taxon>Ecdysozoa</taxon>
        <taxon>Nematoda</taxon>
        <taxon>Chromadorea</taxon>
        <taxon>Rhabditida</taxon>
        <taxon>Tylenchina</taxon>
        <taxon>Cephalobomorpha</taxon>
        <taxon>Cephaloboidea</taxon>
        <taxon>Cephalobidae</taxon>
        <taxon>Acrobeloides</taxon>
    </lineage>
</organism>
<evidence type="ECO:0000256" key="3">
    <source>
        <dbReference type="ARBA" id="ARBA00007747"/>
    </source>
</evidence>
<comment type="subunit">
    <text evidence="20">Component of the 17S U2 SnRNP complex, a ribonucleoprotein complex that contains small nuclear RNA (snRNA) U2 and a number of specific proteins. Within the 17S U2 SnRNP complex, interacts (via UHM region) directly with SF3B1. Component of a complex which is at least composed of HTATSF1/Tat-SF1, the P-TEFb complex components CDK9 and CCNT1, RNA polymerase II, SUPT5H, and NCL/nucleolin. Interacts with GTF2F2/RAP30 and POLR2A. Interacts with TCERG1/CA150. Interacts with (poly-ADP-ribosylated) RPA1; promoting HTATSF1 recruitment to DNA damage sites. Interacts (when phosphorylated) with TOPBP1; promoting recruitment of TOPBP1 to DNA damage sites during S-phase.</text>
</comment>
<keyword evidence="4" id="KW-0158">Chromosome</keyword>
<dbReference type="Gene3D" id="3.30.70.330">
    <property type="match status" value="2"/>
</dbReference>
<dbReference type="PROSITE" id="PS50102">
    <property type="entry name" value="RRM"/>
    <property type="match status" value="2"/>
</dbReference>
<reference evidence="26" key="1">
    <citation type="submission" date="2022-11" db="UniProtKB">
        <authorList>
            <consortium name="WormBaseParasite"/>
        </authorList>
    </citation>
    <scope>IDENTIFICATION</scope>
</reference>
<keyword evidence="10" id="KW-0227">DNA damage</keyword>
<evidence type="ECO:0000256" key="8">
    <source>
        <dbReference type="ARBA" id="ARBA00022728"/>
    </source>
</evidence>
<dbReference type="GO" id="GO:0003723">
    <property type="term" value="F:RNA binding"/>
    <property type="evidence" value="ECO:0007669"/>
    <property type="project" value="UniProtKB-UniRule"/>
</dbReference>
<evidence type="ECO:0000256" key="13">
    <source>
        <dbReference type="ARBA" id="ARBA00022990"/>
    </source>
</evidence>
<feature type="domain" description="RRM" evidence="24">
    <location>
        <begin position="184"/>
        <end position="269"/>
    </location>
</feature>
<dbReference type="PANTHER" id="PTHR15608:SF0">
    <property type="entry name" value="HIV TAT-SPECIFIC FACTOR 1"/>
    <property type="match status" value="1"/>
</dbReference>
<feature type="compositionally biased region" description="Acidic residues" evidence="23">
    <location>
        <begin position="455"/>
        <end position="469"/>
    </location>
</feature>
<keyword evidence="7" id="KW-0507">mRNA processing</keyword>
<evidence type="ECO:0000256" key="22">
    <source>
        <dbReference type="PROSITE-ProRule" id="PRU00176"/>
    </source>
</evidence>
<evidence type="ECO:0000256" key="18">
    <source>
        <dbReference type="ARBA" id="ARBA00023204"/>
    </source>
</evidence>
<evidence type="ECO:0000256" key="12">
    <source>
        <dbReference type="ARBA" id="ARBA00022884"/>
    </source>
</evidence>
<dbReference type="Proteomes" id="UP000887540">
    <property type="component" value="Unplaced"/>
</dbReference>
<evidence type="ECO:0000256" key="17">
    <source>
        <dbReference type="ARBA" id="ARBA00023187"/>
    </source>
</evidence>
<accession>A0A914BUH6</accession>
<evidence type="ECO:0000256" key="16">
    <source>
        <dbReference type="ARBA" id="ARBA00023163"/>
    </source>
</evidence>
<dbReference type="GO" id="GO:0005694">
    <property type="term" value="C:chromosome"/>
    <property type="evidence" value="ECO:0007669"/>
    <property type="project" value="UniProtKB-SubCell"/>
</dbReference>
<feature type="region of interest" description="Disordered" evidence="23">
    <location>
        <begin position="140"/>
        <end position="166"/>
    </location>
</feature>
<evidence type="ECO:0000313" key="26">
    <source>
        <dbReference type="WBParaSite" id="ACRNAN_Path_1018.g3909.t1"/>
    </source>
</evidence>
<feature type="domain" description="RRM" evidence="24">
    <location>
        <begin position="316"/>
        <end position="401"/>
    </location>
</feature>
<keyword evidence="12 22" id="KW-0694">RNA-binding</keyword>
<dbReference type="GO" id="GO:0005686">
    <property type="term" value="C:U2 snRNP"/>
    <property type="evidence" value="ECO:0007669"/>
    <property type="project" value="TreeGrafter"/>
</dbReference>
<dbReference type="CDD" id="cd12281">
    <property type="entry name" value="RRM1_TatSF1_like"/>
    <property type="match status" value="1"/>
</dbReference>
<feature type="region of interest" description="Disordered" evidence="23">
    <location>
        <begin position="1"/>
        <end position="44"/>
    </location>
</feature>
<keyword evidence="8" id="KW-0747">Spliceosome</keyword>
<keyword evidence="15" id="KW-0010">Activator</keyword>
<evidence type="ECO:0000256" key="9">
    <source>
        <dbReference type="ARBA" id="ARBA00022737"/>
    </source>
</evidence>
<dbReference type="InterPro" id="IPR000504">
    <property type="entry name" value="RRM_dom"/>
</dbReference>
<keyword evidence="6" id="KW-0597">Phosphoprotein</keyword>
<dbReference type="AlphaFoldDB" id="A0A914BUH6"/>
<keyword evidence="13" id="KW-0007">Acetylation</keyword>
<keyword evidence="9" id="KW-0677">Repeat</keyword>
<evidence type="ECO:0000256" key="6">
    <source>
        <dbReference type="ARBA" id="ARBA00022553"/>
    </source>
</evidence>
<evidence type="ECO:0000256" key="5">
    <source>
        <dbReference type="ARBA" id="ARBA00022499"/>
    </source>
</evidence>
<keyword evidence="25" id="KW-1185">Reference proteome</keyword>
<keyword evidence="18" id="KW-0234">DNA repair</keyword>
<evidence type="ECO:0000256" key="23">
    <source>
        <dbReference type="SAM" id="MobiDB-lite"/>
    </source>
</evidence>
<feature type="compositionally biased region" description="Basic and acidic residues" evidence="23">
    <location>
        <begin position="142"/>
        <end position="166"/>
    </location>
</feature>
<evidence type="ECO:0000256" key="2">
    <source>
        <dbReference type="ARBA" id="ARBA00004286"/>
    </source>
</evidence>
<evidence type="ECO:0000256" key="21">
    <source>
        <dbReference type="ARBA" id="ARBA00073773"/>
    </source>
</evidence>
<evidence type="ECO:0000256" key="7">
    <source>
        <dbReference type="ARBA" id="ARBA00022664"/>
    </source>
</evidence>
<keyword evidence="14" id="KW-0805">Transcription regulation</keyword>
<dbReference type="InterPro" id="IPR034393">
    <property type="entry name" value="TatSF1-like"/>
</dbReference>
<evidence type="ECO:0000256" key="4">
    <source>
        <dbReference type="ARBA" id="ARBA00022454"/>
    </source>
</evidence>
<keyword evidence="16" id="KW-0804">Transcription</keyword>
<feature type="compositionally biased region" description="Low complexity" evidence="23">
    <location>
        <begin position="10"/>
        <end position="26"/>
    </location>
</feature>
<evidence type="ECO:0000256" key="10">
    <source>
        <dbReference type="ARBA" id="ARBA00022763"/>
    </source>
</evidence>
<sequence length="469" mass="54886">MEEPIKIIENETVNENAENVSEVNNSADDEQVAQTSEPNQEPERRFVEGRWLCLDFQGKFLEYIDDEWYPLEDENLEELKKKWDAAPPAPKPQAYKCEVNGQKLVWCPSTQQWIPDVEVDEDFLAAYNANYGVEYDYSSMEAPKKEEPKKPLTKEEKRALKKEKQREAAEQAKKWVDIGEDKNTNVYVSNLPSDVTEESFVEFMSKCGVIMKDPRTNKPKIKLYRTETGDPKGDGTCCYVKKESVDLALQILDEWDWDGHKIHVERAKFELKGDFDPNKKKKKLTAAQKKRFMENQERLFEWKPEKPRSYRPVCECTVVLKNMFTTDEILANVTQVLDLQDEMKVACERYGTVMKIVIYDSNPEGVITVKFDSTEQSDLCVKSLNGQIIKGRRISASLWDGKTKYRMEETEEERQRRLAQWERFIGSEDSEEEDDEVQHAREEQVEAKRRKVEKEDEDQDFEEDGEQEK</sequence>
<dbReference type="Pfam" id="PF00076">
    <property type="entry name" value="RRM_1"/>
    <property type="match status" value="2"/>
</dbReference>
<dbReference type="SMART" id="SM00360">
    <property type="entry name" value="RRM"/>
    <property type="match status" value="2"/>
</dbReference>
<comment type="subcellular location">
    <subcellularLocation>
        <location evidence="2">Chromosome</location>
    </subcellularLocation>
    <subcellularLocation>
        <location evidence="1">Nucleus</location>
    </subcellularLocation>
</comment>
<evidence type="ECO:0000256" key="15">
    <source>
        <dbReference type="ARBA" id="ARBA00023159"/>
    </source>
</evidence>
<dbReference type="GO" id="GO:0006281">
    <property type="term" value="P:DNA repair"/>
    <property type="evidence" value="ECO:0007669"/>
    <property type="project" value="UniProtKB-KW"/>
</dbReference>
<dbReference type="GO" id="GO:0005684">
    <property type="term" value="C:U2-type spliceosomal complex"/>
    <property type="evidence" value="ECO:0007669"/>
    <property type="project" value="TreeGrafter"/>
</dbReference>
<evidence type="ECO:0000256" key="20">
    <source>
        <dbReference type="ARBA" id="ARBA00062124"/>
    </source>
</evidence>
<keyword evidence="17" id="KW-0508">mRNA splicing</keyword>
<dbReference type="FunFam" id="3.30.70.330:FF:000202">
    <property type="entry name" value="HIV Tat-specific factor 1"/>
    <property type="match status" value="1"/>
</dbReference>
<feature type="compositionally biased region" description="Basic and acidic residues" evidence="23">
    <location>
        <begin position="437"/>
        <end position="447"/>
    </location>
</feature>
<evidence type="ECO:0000313" key="25">
    <source>
        <dbReference type="Proteomes" id="UP000887540"/>
    </source>
</evidence>
<dbReference type="FunFam" id="3.30.70.330:FF:000105">
    <property type="entry name" value="HIV Tat-specific factor 1 homolog"/>
    <property type="match status" value="1"/>
</dbReference>
<dbReference type="GO" id="GO:0000398">
    <property type="term" value="P:mRNA splicing, via spliceosome"/>
    <property type="evidence" value="ECO:0007669"/>
    <property type="project" value="InterPro"/>
</dbReference>
<keyword evidence="5" id="KW-1017">Isopeptide bond</keyword>
<evidence type="ECO:0000256" key="14">
    <source>
        <dbReference type="ARBA" id="ARBA00023015"/>
    </source>
</evidence>
<protein>
    <recommendedName>
        <fullName evidence="21">17S U2 SnRNP complex component HTATSF1</fullName>
    </recommendedName>
</protein>
<name>A0A914BUH6_9BILA</name>
<evidence type="ECO:0000256" key="11">
    <source>
        <dbReference type="ARBA" id="ARBA00022843"/>
    </source>
</evidence>
<dbReference type="InterPro" id="IPR034392">
    <property type="entry name" value="TatSF1-like_RRM1"/>
</dbReference>
<keyword evidence="19" id="KW-0539">Nucleus</keyword>
<dbReference type="WBParaSite" id="ACRNAN_Path_1018.g3909.t1">
    <property type="protein sequence ID" value="ACRNAN_Path_1018.g3909.t1"/>
    <property type="gene ID" value="ACRNAN_Path_1018.g3909"/>
</dbReference>
<keyword evidence="11" id="KW-0832">Ubl conjugation</keyword>